<evidence type="ECO:0000313" key="1">
    <source>
        <dbReference type="EMBL" id="MBB4023199.1"/>
    </source>
</evidence>
<proteinExistence type="predicted"/>
<reference evidence="1" key="1">
    <citation type="submission" date="2020-08" db="EMBL/GenBank/DDBJ databases">
        <title>Genomic Encyclopedia of Type Strains, Phase IV (KMG-IV): sequencing the most valuable type-strain genomes for metagenomic binning, comparative biology and taxonomic classification.</title>
        <authorList>
            <person name="Goeker M."/>
        </authorList>
    </citation>
    <scope>NUCLEOTIDE SEQUENCE [LARGE SCALE GENOMIC DNA]</scope>
    <source>
        <strain evidence="1">DSM 105040</strain>
    </source>
</reference>
<name>A0A840CJ31_9RHOB</name>
<accession>A0A840CJ31</accession>
<protein>
    <submittedName>
        <fullName evidence="1">Uncharacterized protein</fullName>
    </submittedName>
</protein>
<dbReference type="EMBL" id="JACIEQ010000004">
    <property type="protein sequence ID" value="MBB4023199.1"/>
    <property type="molecule type" value="Genomic_DNA"/>
</dbReference>
<dbReference type="Proteomes" id="UP000585681">
    <property type="component" value="Unassembled WGS sequence"/>
</dbReference>
<sequence length="209" mass="21285">MSSVAAVLTGDLVGSTKAGPTAVEAAMAALGAGAQVVAGWTGADTRFTRFRGDGWQIYLEHPGLAFRACLYLTACLRAGDAGLATRIAAGIGVVPELPAGRLDSAGGAAFELSGHALDTMPRGRRLVLAAPALPGEAAGVFALADALSRHWTAKQAEALTLALAPGAPSQSEMAAKLGITQQAFAIRLNGAGLWGLDESLRLFEARSYA</sequence>
<keyword evidence="2" id="KW-1185">Reference proteome</keyword>
<dbReference type="RefSeq" id="WP_054539191.1">
    <property type="nucleotide sequence ID" value="NZ_JACIEQ010000004.1"/>
</dbReference>
<comment type="caution">
    <text evidence="1">The sequence shown here is derived from an EMBL/GenBank/DDBJ whole genome shotgun (WGS) entry which is preliminary data.</text>
</comment>
<organism evidence="1 2">
    <name type="scientific">Actibacterium naphthalenivorans</name>
    <dbReference type="NCBI Taxonomy" id="1614693"/>
    <lineage>
        <taxon>Bacteria</taxon>
        <taxon>Pseudomonadati</taxon>
        <taxon>Pseudomonadota</taxon>
        <taxon>Alphaproteobacteria</taxon>
        <taxon>Rhodobacterales</taxon>
        <taxon>Roseobacteraceae</taxon>
        <taxon>Actibacterium</taxon>
    </lineage>
</organism>
<evidence type="ECO:0000313" key="2">
    <source>
        <dbReference type="Proteomes" id="UP000585681"/>
    </source>
</evidence>
<dbReference type="AlphaFoldDB" id="A0A840CJ31"/>
<gene>
    <name evidence="1" type="ORF">GGR17_003021</name>
</gene>